<dbReference type="SUPFAM" id="SSF50965">
    <property type="entry name" value="Galactose oxidase, central domain"/>
    <property type="match status" value="1"/>
</dbReference>
<evidence type="ECO:0000256" key="5">
    <source>
        <dbReference type="SAM" id="SignalP"/>
    </source>
</evidence>
<feature type="transmembrane region" description="Helical" evidence="4">
    <location>
        <begin position="471"/>
        <end position="495"/>
    </location>
</feature>
<evidence type="ECO:0000256" key="4">
    <source>
        <dbReference type="SAM" id="Phobius"/>
    </source>
</evidence>
<keyword evidence="7" id="KW-1185">Reference proteome</keyword>
<dbReference type="STRING" id="69771.A0A1V6NSH4"/>
<keyword evidence="2" id="KW-0677">Repeat</keyword>
<keyword evidence="5" id="KW-0732">Signal</keyword>
<name>A0A1V6NSH4_PENDC</name>
<protein>
    <recommendedName>
        <fullName evidence="8">Protein kinase domain-containing protein</fullName>
    </recommendedName>
</protein>
<evidence type="ECO:0000313" key="7">
    <source>
        <dbReference type="Proteomes" id="UP000191522"/>
    </source>
</evidence>
<comment type="caution">
    <text evidence="6">The sequence shown here is derived from an EMBL/GenBank/DDBJ whole genome shotgun (WGS) entry which is preliminary data.</text>
</comment>
<feature type="region of interest" description="Disordered" evidence="3">
    <location>
        <begin position="499"/>
        <end position="554"/>
    </location>
</feature>
<dbReference type="PANTHER" id="PTHR46228:SF2">
    <property type="entry name" value="KELCH REPEAT PROTEIN (AFU_ORTHOLOGUE AFUA_4G14350)"/>
    <property type="match status" value="1"/>
</dbReference>
<gene>
    <name evidence="6" type="ORF">PENDEC_c039G00080</name>
</gene>
<dbReference type="InterPro" id="IPR011009">
    <property type="entry name" value="Kinase-like_dom_sf"/>
</dbReference>
<feature type="signal peptide" evidence="5">
    <location>
        <begin position="1"/>
        <end position="21"/>
    </location>
</feature>
<sequence>MRLRLGAILTLLAAAIDCVKGKCDTWQTQVNSSMCNWQGLRANVIRDTLYIDGGQLWFQQGFSDGCVNYANDGNFEGLIYSLNLSTPFNTSSNFMTVLSNTSVTGGASNNIAPNYVDGVMFANDDEFYLYGGMLRLTNSTDSPPGNEVLGYEAYQYDPYRNNWEHGWYQETLSANVTRYITSGAGVSAPNTLITMNMTVMRDGDWTNSTLPNYITGRANAELVWVPVSESGVLVAIGGVVDPVEFWRDTRLNASQRAHSEKISPTFMETVSVYDVDSQTWFLQNTTGDTPPQLTQFCSVIASAADGSSHNIYIYGGYDGLDYDANPSDDVYILSLPSFKWFKAYSGTNTHGRSGHQCIKVYPNQVLAIGGQHVDPTNCLEGGVIVNFNLNTLDFQDYDPAEWSEYKVPDIITAEIGGNASGGATTTAPSAWTNSSLAGIFDKKYTKTITSYWPYNTLSSAIQATKGRKFPVWAAAVIGVLLYGLLIAAIHAGLWYQRRRRRRRQPAPVEEKKEVVSTADDTKLIHQGGPTSPGPGPVSESTEPVSETTVPETVQGSMVPSATPVTVESGGGTVYEMHDIKADNMMFGINDDSVFTHFEEYELQRPVPRKEVDTDGRTIYMSQELKIPKEVGAPVFCDFGSAVLGDQYHTVFIQPKIYRAPEVILGVPWTYSADIWNVGCMF</sequence>
<dbReference type="Gene3D" id="1.10.510.10">
    <property type="entry name" value="Transferase(Phosphotransferase) domain 1"/>
    <property type="match status" value="1"/>
</dbReference>
<evidence type="ECO:0000256" key="1">
    <source>
        <dbReference type="ARBA" id="ARBA00022441"/>
    </source>
</evidence>
<dbReference type="Gene3D" id="2.120.10.80">
    <property type="entry name" value="Kelch-type beta propeller"/>
    <property type="match status" value="1"/>
</dbReference>
<keyword evidence="4" id="KW-0472">Membrane</keyword>
<feature type="compositionally biased region" description="Low complexity" evidence="3">
    <location>
        <begin position="536"/>
        <end position="553"/>
    </location>
</feature>
<dbReference type="EMBL" id="MDYL01000039">
    <property type="protein sequence ID" value="OQD67316.1"/>
    <property type="molecule type" value="Genomic_DNA"/>
</dbReference>
<dbReference type="PANTHER" id="PTHR46228">
    <property type="entry name" value="KELCH DOMAIN-CONTAINING PROTEIN"/>
    <property type="match status" value="1"/>
</dbReference>
<dbReference type="AlphaFoldDB" id="A0A1V6NSH4"/>
<dbReference type="InterPro" id="IPR015915">
    <property type="entry name" value="Kelch-typ_b-propeller"/>
</dbReference>
<evidence type="ECO:0008006" key="8">
    <source>
        <dbReference type="Google" id="ProtNLM"/>
    </source>
</evidence>
<feature type="compositionally biased region" description="Basic and acidic residues" evidence="3">
    <location>
        <begin position="508"/>
        <end position="523"/>
    </location>
</feature>
<evidence type="ECO:0000313" key="6">
    <source>
        <dbReference type="EMBL" id="OQD67316.1"/>
    </source>
</evidence>
<reference evidence="7" key="1">
    <citation type="journal article" date="2017" name="Nat. Microbiol.">
        <title>Global analysis of biosynthetic gene clusters reveals vast potential of secondary metabolite production in Penicillium species.</title>
        <authorList>
            <person name="Nielsen J.C."/>
            <person name="Grijseels S."/>
            <person name="Prigent S."/>
            <person name="Ji B."/>
            <person name="Dainat J."/>
            <person name="Nielsen K.F."/>
            <person name="Frisvad J.C."/>
            <person name="Workman M."/>
            <person name="Nielsen J."/>
        </authorList>
    </citation>
    <scope>NUCLEOTIDE SEQUENCE [LARGE SCALE GENOMIC DNA]</scope>
    <source>
        <strain evidence="7">IBT 11843</strain>
    </source>
</reference>
<evidence type="ECO:0000256" key="2">
    <source>
        <dbReference type="ARBA" id="ARBA00022737"/>
    </source>
</evidence>
<proteinExistence type="predicted"/>
<keyword evidence="1" id="KW-0880">Kelch repeat</keyword>
<feature type="chain" id="PRO_5010717926" description="Protein kinase domain-containing protein" evidence="5">
    <location>
        <begin position="22"/>
        <end position="681"/>
    </location>
</feature>
<keyword evidence="4" id="KW-0812">Transmembrane</keyword>
<evidence type="ECO:0000256" key="3">
    <source>
        <dbReference type="SAM" id="MobiDB-lite"/>
    </source>
</evidence>
<dbReference type="InterPro" id="IPR011043">
    <property type="entry name" value="Gal_Oxase/kelch_b-propeller"/>
</dbReference>
<dbReference type="SUPFAM" id="SSF56112">
    <property type="entry name" value="Protein kinase-like (PK-like)"/>
    <property type="match status" value="1"/>
</dbReference>
<organism evidence="6 7">
    <name type="scientific">Penicillium decumbens</name>
    <dbReference type="NCBI Taxonomy" id="69771"/>
    <lineage>
        <taxon>Eukaryota</taxon>
        <taxon>Fungi</taxon>
        <taxon>Dikarya</taxon>
        <taxon>Ascomycota</taxon>
        <taxon>Pezizomycotina</taxon>
        <taxon>Eurotiomycetes</taxon>
        <taxon>Eurotiomycetidae</taxon>
        <taxon>Eurotiales</taxon>
        <taxon>Aspergillaceae</taxon>
        <taxon>Penicillium</taxon>
    </lineage>
</organism>
<dbReference type="Proteomes" id="UP000191522">
    <property type="component" value="Unassembled WGS sequence"/>
</dbReference>
<accession>A0A1V6NSH4</accession>
<keyword evidence="4" id="KW-1133">Transmembrane helix</keyword>
<dbReference type="OMA" id="MERHELG"/>
<dbReference type="OrthoDB" id="540004at2759"/>